<keyword evidence="2" id="KW-0472">Membrane</keyword>
<name>A0A831LVU2_9BACT</name>
<proteinExistence type="predicted"/>
<dbReference type="AlphaFoldDB" id="A0A831LVU2"/>
<feature type="coiled-coil region" evidence="1">
    <location>
        <begin position="36"/>
        <end position="74"/>
    </location>
</feature>
<keyword evidence="1" id="KW-0175">Coiled coil</keyword>
<comment type="caution">
    <text evidence="3">The sequence shown here is derived from an EMBL/GenBank/DDBJ whole genome shotgun (WGS) entry which is preliminary data.</text>
</comment>
<reference evidence="3" key="1">
    <citation type="journal article" date="2020" name="mSystems">
        <title>Genome- and Community-Level Interaction Insights into Carbon Utilization and Element Cycling Functions of Hydrothermarchaeota in Hydrothermal Sediment.</title>
        <authorList>
            <person name="Zhou Z."/>
            <person name="Liu Y."/>
            <person name="Xu W."/>
            <person name="Pan J."/>
            <person name="Luo Z.H."/>
            <person name="Li M."/>
        </authorList>
    </citation>
    <scope>NUCLEOTIDE SEQUENCE [LARGE SCALE GENOMIC DNA]</scope>
    <source>
        <strain evidence="3">SpSt-1217</strain>
    </source>
</reference>
<feature type="transmembrane region" description="Helical" evidence="2">
    <location>
        <begin position="74"/>
        <end position="95"/>
    </location>
</feature>
<protein>
    <submittedName>
        <fullName evidence="3">Uncharacterized protein</fullName>
    </submittedName>
</protein>
<keyword evidence="2" id="KW-1133">Transmembrane helix</keyword>
<evidence type="ECO:0000256" key="1">
    <source>
        <dbReference type="SAM" id="Coils"/>
    </source>
</evidence>
<sequence>MRYLFLLVTIIILVGTKALAQEQQPVPYTLADRDRLIKVEAEISSARNEMNAFRNELNARLESQQKQIDDIKTLFFWGFSIIITLIIFMLGYMIWDRRTALKPALLKAEDANDKTRNLVSALREYARSHPDLAEILKTYGLL</sequence>
<evidence type="ECO:0000313" key="3">
    <source>
        <dbReference type="EMBL" id="HDR50756.1"/>
    </source>
</evidence>
<evidence type="ECO:0000256" key="2">
    <source>
        <dbReference type="SAM" id="Phobius"/>
    </source>
</evidence>
<accession>A0A831LVU2</accession>
<gene>
    <name evidence="3" type="ORF">ENN90_03920</name>
</gene>
<keyword evidence="2" id="KW-0812">Transmembrane</keyword>
<organism evidence="3">
    <name type="scientific">Mariniphaga anaerophila</name>
    <dbReference type="NCBI Taxonomy" id="1484053"/>
    <lineage>
        <taxon>Bacteria</taxon>
        <taxon>Pseudomonadati</taxon>
        <taxon>Bacteroidota</taxon>
        <taxon>Bacteroidia</taxon>
        <taxon>Marinilabiliales</taxon>
        <taxon>Prolixibacteraceae</taxon>
        <taxon>Mariniphaga</taxon>
    </lineage>
</organism>
<dbReference type="EMBL" id="DSDK01000220">
    <property type="protein sequence ID" value="HDR50756.1"/>
    <property type="molecule type" value="Genomic_DNA"/>
</dbReference>
<dbReference type="Proteomes" id="UP000886047">
    <property type="component" value="Unassembled WGS sequence"/>
</dbReference>